<sequence length="391" mass="41676">MSRPARPLLHRLVAVGAGLLLALGTAPVATAAPAAAGGPAVRAVPFPPDWQARREALAERSGVDPSPAGEVLERTRDPRDAACTDTDLDVYVDGLLTGLTPEQVQFLHNSGALDFPIYDALLSGAEGDPRYALREHGRQLRRTFRDAQRFWDVPTGDVQLIGMHGDGVLGDAGRLTGLLTGLYGLSPAQAGPYAEYVVSTVASIPALEGGNNPIFTFGAYAFTGERTSDPVLAARPDLLVIGDGVLDALRAVGIDDVGPRAVLTHEFAHHVQFEAGVFDPPPADPRPTGAEASRRVELMADAFGTYHATHRRGLAMNAKRLLQAERTYYEFGDCSFSDPTHHGTPVQRQRASQWGSSLAEEHRAKGRTLRSLEVAARFEHALPGIVAPGGP</sequence>
<dbReference type="RefSeq" id="WP_345710377.1">
    <property type="nucleotide sequence ID" value="NZ_BAABIL010000008.1"/>
</dbReference>
<keyword evidence="1" id="KW-0732">Signal</keyword>
<evidence type="ECO:0000256" key="1">
    <source>
        <dbReference type="SAM" id="SignalP"/>
    </source>
</evidence>
<reference evidence="3" key="1">
    <citation type="journal article" date="2019" name="Int. J. Syst. Evol. Microbiol.">
        <title>The Global Catalogue of Microorganisms (GCM) 10K type strain sequencing project: providing services to taxonomists for standard genome sequencing and annotation.</title>
        <authorList>
            <consortium name="The Broad Institute Genomics Platform"/>
            <consortium name="The Broad Institute Genome Sequencing Center for Infectious Disease"/>
            <person name="Wu L."/>
            <person name="Ma J."/>
        </authorList>
    </citation>
    <scope>NUCLEOTIDE SEQUENCE [LARGE SCALE GENOMIC DNA]</scope>
    <source>
        <strain evidence="3">JCM 18126</strain>
    </source>
</reference>
<name>A0ABP9H3T9_9ACTN</name>
<accession>A0ABP9H3T9</accession>
<dbReference type="Proteomes" id="UP001501195">
    <property type="component" value="Unassembled WGS sequence"/>
</dbReference>
<feature type="signal peptide" evidence="1">
    <location>
        <begin position="1"/>
        <end position="31"/>
    </location>
</feature>
<evidence type="ECO:0000313" key="2">
    <source>
        <dbReference type="EMBL" id="GAA4961565.1"/>
    </source>
</evidence>
<evidence type="ECO:0008006" key="4">
    <source>
        <dbReference type="Google" id="ProtNLM"/>
    </source>
</evidence>
<protein>
    <recommendedName>
        <fullName evidence="4">Neutral zinc metallopeptidase</fullName>
    </recommendedName>
</protein>
<keyword evidence="3" id="KW-1185">Reference proteome</keyword>
<feature type="chain" id="PRO_5047319945" description="Neutral zinc metallopeptidase" evidence="1">
    <location>
        <begin position="32"/>
        <end position="391"/>
    </location>
</feature>
<gene>
    <name evidence="2" type="ORF">GCM10023225_01480</name>
</gene>
<comment type="caution">
    <text evidence="2">The sequence shown here is derived from an EMBL/GenBank/DDBJ whole genome shotgun (WGS) entry which is preliminary data.</text>
</comment>
<dbReference type="EMBL" id="BAABIL010000008">
    <property type="protein sequence ID" value="GAA4961565.1"/>
    <property type="molecule type" value="Genomic_DNA"/>
</dbReference>
<organism evidence="2 3">
    <name type="scientific">Kineococcus glutinatus</name>
    <dbReference type="NCBI Taxonomy" id="1070872"/>
    <lineage>
        <taxon>Bacteria</taxon>
        <taxon>Bacillati</taxon>
        <taxon>Actinomycetota</taxon>
        <taxon>Actinomycetes</taxon>
        <taxon>Kineosporiales</taxon>
        <taxon>Kineosporiaceae</taxon>
        <taxon>Kineococcus</taxon>
    </lineage>
</organism>
<evidence type="ECO:0000313" key="3">
    <source>
        <dbReference type="Proteomes" id="UP001501195"/>
    </source>
</evidence>
<proteinExistence type="predicted"/>